<reference evidence="3 4" key="1">
    <citation type="submission" date="2019-01" db="EMBL/GenBank/DDBJ databases">
        <authorList>
            <person name="Chen W.-M."/>
        </authorList>
    </citation>
    <scope>NUCLEOTIDE SEQUENCE [LARGE SCALE GENOMIC DNA]</scope>
    <source>
        <strain evidence="3 4">KYPC3</strain>
    </source>
</reference>
<organism evidence="3 4">
    <name type="scientific">Rheinheimera riviphila</name>
    <dbReference type="NCBI Taxonomy" id="1834037"/>
    <lineage>
        <taxon>Bacteria</taxon>
        <taxon>Pseudomonadati</taxon>
        <taxon>Pseudomonadota</taxon>
        <taxon>Gammaproteobacteria</taxon>
        <taxon>Chromatiales</taxon>
        <taxon>Chromatiaceae</taxon>
        <taxon>Rheinheimera</taxon>
    </lineage>
</organism>
<proteinExistence type="predicted"/>
<dbReference type="AlphaFoldDB" id="A0A437R0A8"/>
<gene>
    <name evidence="3" type="ORF">EOE67_07890</name>
</gene>
<dbReference type="EMBL" id="SACS01000006">
    <property type="protein sequence ID" value="RVU40161.1"/>
    <property type="molecule type" value="Genomic_DNA"/>
</dbReference>
<dbReference type="RefSeq" id="WP_127698490.1">
    <property type="nucleotide sequence ID" value="NZ_SACS01000006.1"/>
</dbReference>
<feature type="chain" id="PRO_5019546550" description="TIGR04219 family outer membrane beta-barrel protein" evidence="2">
    <location>
        <begin position="23"/>
        <end position="288"/>
    </location>
</feature>
<feature type="compositionally biased region" description="Basic and acidic residues" evidence="1">
    <location>
        <begin position="162"/>
        <end position="171"/>
    </location>
</feature>
<feature type="signal peptide" evidence="2">
    <location>
        <begin position="1"/>
        <end position="22"/>
    </location>
</feature>
<sequence length="288" mass="32435">MIKTAYAATLAALLTFTAPATAQFTYNPKSSDDVGLYLGTQIWQSEPSGIFGEENTLIDFNLNKKQQIKYFIDVKHPISFLPNARISNTTLDTSGKTTLTQKFYFDDKTFPIGGNVDTSFNVRYVDYTFYYELFDNEEFSFELGVTARDLNGDVTVTGVTKSSDENCHDPDINPIPPHNYPCPNTGNTTISSGKIKTDEINPLLYVATNISLPLNHLSVFAKADFLLLSDHTLSDYQVGLSYDLMRIKMMDFNVNFGYRVVKMEFENLNSLYTDLEFKGAFVGMIARF</sequence>
<name>A0A437R0A8_9GAMM</name>
<dbReference type="OrthoDB" id="6708408at2"/>
<comment type="caution">
    <text evidence="3">The sequence shown here is derived from an EMBL/GenBank/DDBJ whole genome shotgun (WGS) entry which is preliminary data.</text>
</comment>
<keyword evidence="2" id="KW-0732">Signal</keyword>
<keyword evidence="4" id="KW-1185">Reference proteome</keyword>
<evidence type="ECO:0000256" key="1">
    <source>
        <dbReference type="SAM" id="MobiDB-lite"/>
    </source>
</evidence>
<evidence type="ECO:0000313" key="3">
    <source>
        <dbReference type="EMBL" id="RVU40161.1"/>
    </source>
</evidence>
<protein>
    <recommendedName>
        <fullName evidence="5">TIGR04219 family outer membrane beta-barrel protein</fullName>
    </recommendedName>
</protein>
<accession>A0A437R0A8</accession>
<dbReference type="Proteomes" id="UP000283077">
    <property type="component" value="Unassembled WGS sequence"/>
</dbReference>
<feature type="region of interest" description="Disordered" evidence="1">
    <location>
        <begin position="161"/>
        <end position="184"/>
    </location>
</feature>
<evidence type="ECO:0000256" key="2">
    <source>
        <dbReference type="SAM" id="SignalP"/>
    </source>
</evidence>
<evidence type="ECO:0008006" key="5">
    <source>
        <dbReference type="Google" id="ProtNLM"/>
    </source>
</evidence>
<evidence type="ECO:0000313" key="4">
    <source>
        <dbReference type="Proteomes" id="UP000283077"/>
    </source>
</evidence>